<reference evidence="7 8" key="1">
    <citation type="submission" date="2024-02" db="EMBL/GenBank/DDBJ databases">
        <title>Genome analysis and characterization of Microbaculum marinisediminis sp. nov., isolated from marine sediment.</title>
        <authorList>
            <person name="Du Z.-J."/>
            <person name="Ye Y.-Q."/>
            <person name="Zhang Z.-R."/>
            <person name="Yuan S.-M."/>
            <person name="Zhang X.-Y."/>
        </authorList>
    </citation>
    <scope>NUCLEOTIDE SEQUENCE [LARGE SCALE GENOMIC DNA]</scope>
    <source>
        <strain evidence="7 8">SDUM1044001</strain>
    </source>
</reference>
<accession>A0AAW9RRV3</accession>
<dbReference type="SMART" id="SM00926">
    <property type="entry name" value="Molybdop_Fe4S4"/>
    <property type="match status" value="1"/>
</dbReference>
<evidence type="ECO:0000256" key="4">
    <source>
        <dbReference type="ARBA" id="ARBA00023014"/>
    </source>
</evidence>
<comment type="similarity">
    <text evidence="1">Belongs to the prokaryotic molybdopterin-containing oxidoreductase family.</text>
</comment>
<feature type="compositionally biased region" description="Polar residues" evidence="5">
    <location>
        <begin position="753"/>
        <end position="766"/>
    </location>
</feature>
<dbReference type="InterPro" id="IPR037949">
    <property type="entry name" value="MopB_CT_Acetylene-hydratase"/>
</dbReference>
<evidence type="ECO:0000313" key="8">
    <source>
        <dbReference type="Proteomes" id="UP001378188"/>
    </source>
</evidence>
<feature type="domain" description="4Fe-4S Mo/W bis-MGD-type" evidence="6">
    <location>
        <begin position="4"/>
        <end position="59"/>
    </location>
</feature>
<dbReference type="InterPro" id="IPR006963">
    <property type="entry name" value="Mopterin_OxRdtase_4Fe-4S_dom"/>
</dbReference>
<dbReference type="InterPro" id="IPR006657">
    <property type="entry name" value="MoPterin_dinucl-bd_dom"/>
</dbReference>
<dbReference type="GO" id="GO:0016491">
    <property type="term" value="F:oxidoreductase activity"/>
    <property type="evidence" value="ECO:0007669"/>
    <property type="project" value="InterPro"/>
</dbReference>
<dbReference type="Gene3D" id="3.40.50.740">
    <property type="match status" value="1"/>
</dbReference>
<gene>
    <name evidence="7" type="ORF">V3328_13610</name>
</gene>
<dbReference type="Pfam" id="PF04879">
    <property type="entry name" value="Molybdop_Fe4S4"/>
    <property type="match status" value="1"/>
</dbReference>
<dbReference type="GO" id="GO:0043546">
    <property type="term" value="F:molybdopterin cofactor binding"/>
    <property type="evidence" value="ECO:0007669"/>
    <property type="project" value="InterPro"/>
</dbReference>
<dbReference type="GO" id="GO:0051536">
    <property type="term" value="F:iron-sulfur cluster binding"/>
    <property type="evidence" value="ECO:0007669"/>
    <property type="project" value="UniProtKB-KW"/>
</dbReference>
<dbReference type="AlphaFoldDB" id="A0AAW9RRV3"/>
<dbReference type="PANTHER" id="PTHR43742">
    <property type="entry name" value="TRIMETHYLAMINE-N-OXIDE REDUCTASE"/>
    <property type="match status" value="1"/>
</dbReference>
<evidence type="ECO:0000256" key="5">
    <source>
        <dbReference type="SAM" id="MobiDB-lite"/>
    </source>
</evidence>
<dbReference type="CDD" id="cd02781">
    <property type="entry name" value="MopB_CT_Acetylene-hydratase"/>
    <property type="match status" value="1"/>
</dbReference>
<dbReference type="GO" id="GO:0046872">
    <property type="term" value="F:metal ion binding"/>
    <property type="evidence" value="ECO:0007669"/>
    <property type="project" value="UniProtKB-KW"/>
</dbReference>
<dbReference type="Pfam" id="PF01568">
    <property type="entry name" value="Molydop_binding"/>
    <property type="match status" value="1"/>
</dbReference>
<dbReference type="RefSeq" id="WP_340330219.1">
    <property type="nucleotide sequence ID" value="NZ_JAZHOF010000005.1"/>
</dbReference>
<dbReference type="Proteomes" id="UP001378188">
    <property type="component" value="Unassembled WGS sequence"/>
</dbReference>
<dbReference type="InterPro" id="IPR009010">
    <property type="entry name" value="Asp_de-COase-like_dom_sf"/>
</dbReference>
<keyword evidence="2" id="KW-0479">Metal-binding</keyword>
<comment type="caution">
    <text evidence="7">The sequence shown here is derived from an EMBL/GenBank/DDBJ whole genome shotgun (WGS) entry which is preliminary data.</text>
</comment>
<dbReference type="PANTHER" id="PTHR43742:SF6">
    <property type="entry name" value="OXIDOREDUCTASE YYAE-RELATED"/>
    <property type="match status" value="1"/>
</dbReference>
<keyword evidence="3" id="KW-0408">Iron</keyword>
<sequence>MNDVTRTPAYCAQCRSRCGCNAVIENGRILAIEPLPGHPSGEKLCPKGKATPELVYHPDRLTTPLRRTSPKGAGRTTWEPISWDEALATIAERMAGIRDRHGPEQVAFSVTTPSGTQISDGIAWVERFIRGFGSPNMIYSTEICNWHKDVASKFTYGWDIGTPDFAESELIVLWGHNPTATWLARSVEVQKAMKRGARLLVVDPRPTLYARRADCWLRVRPGTDQVLALGLANLLIGDGGIDADFVREWTNGPMLVRSDTGAFLRQSDISAGGSPDVLLAAGPGGTPLRYDAAARRWLDDPGTVELDAAYIANVGARDVACRSAFGVFADTASAWTPERVEAITGVPTEALRAAAALLAQSKATSYYAWNGVGQSTTASQTDRAISILYSLTGCYGRKGGNVPGVAAPFADISGHDLLTDEQRAKAVGLDERPLGPGRTGWVTGRDVYRAILDGEPYPVRMLFSFGTNLLVSQPDTDRAREAFERLEFHVHTDFFLNPSAEYADIVLPVSTSWEREGLRTGFDASLQGLRRVQLRPAVIEPVGEARSDTDIVIDLALRLGMSETFFGGDADRGHDHALAPAGLTVEQLRASPEGIDLPGSVPYRPYARADGAGVPAGFPTPTGRLEIYSERLLEHGYAPVPEVSGDAADPDPDFPLTVSCAKVVAFCHSQHRNLASLRRLMPDPMLEMSAESAAERGIADNDWVKVATRTGSFVARCRIVRDLEPAIVFAQHGWWFPEADQANGGTAGPRAANMNQAVDTSRSDPISGSIPLRATPCQVERMDAPAS</sequence>
<dbReference type="Pfam" id="PF00384">
    <property type="entry name" value="Molybdopterin"/>
    <property type="match status" value="1"/>
</dbReference>
<keyword evidence="4" id="KW-0411">Iron-sulfur</keyword>
<keyword evidence="8" id="KW-1185">Reference proteome</keyword>
<dbReference type="Gene3D" id="2.20.25.90">
    <property type="entry name" value="ADC-like domains"/>
    <property type="match status" value="1"/>
</dbReference>
<dbReference type="Gene3D" id="3.40.50.12440">
    <property type="match status" value="1"/>
</dbReference>
<dbReference type="Gene3D" id="2.40.40.20">
    <property type="match status" value="1"/>
</dbReference>
<feature type="region of interest" description="Disordered" evidence="5">
    <location>
        <begin position="745"/>
        <end position="787"/>
    </location>
</feature>
<evidence type="ECO:0000256" key="1">
    <source>
        <dbReference type="ARBA" id="ARBA00010312"/>
    </source>
</evidence>
<dbReference type="SUPFAM" id="SSF50692">
    <property type="entry name" value="ADC-like"/>
    <property type="match status" value="1"/>
</dbReference>
<protein>
    <submittedName>
        <fullName evidence="7">Molybdopterin-dependent oxidoreductase</fullName>
    </submittedName>
</protein>
<evidence type="ECO:0000313" key="7">
    <source>
        <dbReference type="EMBL" id="MEJ8572521.1"/>
    </source>
</evidence>
<evidence type="ECO:0000256" key="2">
    <source>
        <dbReference type="ARBA" id="ARBA00022723"/>
    </source>
</evidence>
<evidence type="ECO:0000256" key="3">
    <source>
        <dbReference type="ARBA" id="ARBA00023004"/>
    </source>
</evidence>
<organism evidence="7 8">
    <name type="scientific">Microbaculum marinum</name>
    <dbReference type="NCBI Taxonomy" id="1764581"/>
    <lineage>
        <taxon>Bacteria</taxon>
        <taxon>Pseudomonadati</taxon>
        <taxon>Pseudomonadota</taxon>
        <taxon>Alphaproteobacteria</taxon>
        <taxon>Hyphomicrobiales</taxon>
        <taxon>Tepidamorphaceae</taxon>
        <taxon>Microbaculum</taxon>
    </lineage>
</organism>
<dbReference type="EMBL" id="JAZHOF010000005">
    <property type="protein sequence ID" value="MEJ8572521.1"/>
    <property type="molecule type" value="Genomic_DNA"/>
</dbReference>
<dbReference type="InterPro" id="IPR006656">
    <property type="entry name" value="Mopterin_OxRdtase"/>
</dbReference>
<evidence type="ECO:0000259" key="6">
    <source>
        <dbReference type="PROSITE" id="PS51669"/>
    </source>
</evidence>
<dbReference type="PROSITE" id="PS51669">
    <property type="entry name" value="4FE4S_MOW_BIS_MGD"/>
    <property type="match status" value="1"/>
</dbReference>
<dbReference type="GO" id="GO:0018818">
    <property type="term" value="F:acetylene hydratase activity"/>
    <property type="evidence" value="ECO:0007669"/>
    <property type="project" value="InterPro"/>
</dbReference>
<dbReference type="InterPro" id="IPR050612">
    <property type="entry name" value="Prok_Mopterin_Oxidored"/>
</dbReference>
<name>A0AAW9RRV3_9HYPH</name>
<dbReference type="SUPFAM" id="SSF53706">
    <property type="entry name" value="Formate dehydrogenase/DMSO reductase, domains 1-3"/>
    <property type="match status" value="1"/>
</dbReference>
<proteinExistence type="inferred from homology"/>